<dbReference type="EMBL" id="FWZT01000004">
    <property type="protein sequence ID" value="SMF06269.1"/>
    <property type="molecule type" value="Genomic_DNA"/>
</dbReference>
<dbReference type="RefSeq" id="WP_132316821.1">
    <property type="nucleotide sequence ID" value="NZ_FWZT01000004.1"/>
</dbReference>
<evidence type="ECO:0000313" key="1">
    <source>
        <dbReference type="EMBL" id="SMF06269.1"/>
    </source>
</evidence>
<protein>
    <submittedName>
        <fullName evidence="1">Uncharacterized protein</fullName>
    </submittedName>
</protein>
<dbReference type="OrthoDB" id="9956383at2"/>
<organism evidence="1 2">
    <name type="scientific">Pseudobacteriovorax antillogorgiicola</name>
    <dbReference type="NCBI Taxonomy" id="1513793"/>
    <lineage>
        <taxon>Bacteria</taxon>
        <taxon>Pseudomonadati</taxon>
        <taxon>Bdellovibrionota</taxon>
        <taxon>Oligoflexia</taxon>
        <taxon>Oligoflexales</taxon>
        <taxon>Pseudobacteriovoracaceae</taxon>
        <taxon>Pseudobacteriovorax</taxon>
    </lineage>
</organism>
<dbReference type="AlphaFoldDB" id="A0A1Y6BJ01"/>
<dbReference type="InterPro" id="IPR043519">
    <property type="entry name" value="NT_sf"/>
</dbReference>
<reference evidence="2" key="1">
    <citation type="submission" date="2017-04" db="EMBL/GenBank/DDBJ databases">
        <authorList>
            <person name="Varghese N."/>
            <person name="Submissions S."/>
        </authorList>
    </citation>
    <scope>NUCLEOTIDE SEQUENCE [LARGE SCALE GENOMIC DNA]</scope>
    <source>
        <strain evidence="2">RKEM611</strain>
    </source>
</reference>
<keyword evidence="2" id="KW-1185">Reference proteome</keyword>
<sequence length="358" mass="41901">MIRSESGGGPYQSTLWMATQEPELNEFLGYLSRKKDELLEKPNADHVFFFNEDHVQRVRKEFSRMILKGEERLHRLCGLFADHFMASDYFLKSVVIGRNAEEESFYLSQGITEDEIYKTTDLDLGRRLLGRMKFQKGDTWVLPSLVANFVEYQSASTNEFQIHKMVSRIKAEEEIWAKAVDEIFQLDQIVSRDKKLRKLSFYIKDIFGVKFVVSKSHHVPRLLSALENFRGDNRNDEIRIIEVKNHLGLQKQKKSGWQALKVVVAWQGKVFEIQIQPLEVYLREQEYLTGESHAGFKERRERIRNEVAQKLPLFGFYVELLKWLFINPHQKPPQMSGIRVELDNSKNQLTSPEPDLSS</sequence>
<evidence type="ECO:0000313" key="2">
    <source>
        <dbReference type="Proteomes" id="UP000192907"/>
    </source>
</evidence>
<proteinExistence type="predicted"/>
<dbReference type="SUPFAM" id="SSF81301">
    <property type="entry name" value="Nucleotidyltransferase"/>
    <property type="match status" value="1"/>
</dbReference>
<accession>A0A1Y6BJ01</accession>
<dbReference type="Gene3D" id="3.30.460.10">
    <property type="entry name" value="Beta Polymerase, domain 2"/>
    <property type="match status" value="1"/>
</dbReference>
<dbReference type="Proteomes" id="UP000192907">
    <property type="component" value="Unassembled WGS sequence"/>
</dbReference>
<name>A0A1Y6BJ01_9BACT</name>
<gene>
    <name evidence="1" type="ORF">SAMN06296036_104123</name>
</gene>